<dbReference type="FunFam" id="3.30.70.270:FF:000020">
    <property type="entry name" value="Transposon Tf2-6 polyprotein-like Protein"/>
    <property type="match status" value="1"/>
</dbReference>
<dbReference type="GO" id="GO:0008233">
    <property type="term" value="F:peptidase activity"/>
    <property type="evidence" value="ECO:0007669"/>
    <property type="project" value="UniProtKB-KW"/>
</dbReference>
<comment type="caution">
    <text evidence="11">The sequence shown here is derived from an EMBL/GenBank/DDBJ whole genome shotgun (WGS) entry which is preliminary data.</text>
</comment>
<evidence type="ECO:0000256" key="9">
    <source>
        <dbReference type="SAM" id="MobiDB-lite"/>
    </source>
</evidence>
<dbReference type="FunFam" id="3.10.10.10:FF:000007">
    <property type="entry name" value="Retrovirus-related Pol polyprotein from transposon 17.6-like Protein"/>
    <property type="match status" value="1"/>
</dbReference>
<dbReference type="InterPro" id="IPR043502">
    <property type="entry name" value="DNA/RNA_pol_sf"/>
</dbReference>
<feature type="compositionally biased region" description="Polar residues" evidence="9">
    <location>
        <begin position="34"/>
        <end position="51"/>
    </location>
</feature>
<dbReference type="InterPro" id="IPR043128">
    <property type="entry name" value="Rev_trsase/Diguanyl_cyclase"/>
</dbReference>
<organism evidence="11 12">
    <name type="scientific">Gossypium australe</name>
    <dbReference type="NCBI Taxonomy" id="47621"/>
    <lineage>
        <taxon>Eukaryota</taxon>
        <taxon>Viridiplantae</taxon>
        <taxon>Streptophyta</taxon>
        <taxon>Embryophyta</taxon>
        <taxon>Tracheophyta</taxon>
        <taxon>Spermatophyta</taxon>
        <taxon>Magnoliopsida</taxon>
        <taxon>eudicotyledons</taxon>
        <taxon>Gunneridae</taxon>
        <taxon>Pentapetalae</taxon>
        <taxon>rosids</taxon>
        <taxon>malvids</taxon>
        <taxon>Malvales</taxon>
        <taxon>Malvaceae</taxon>
        <taxon>Malvoideae</taxon>
        <taxon>Gossypium</taxon>
    </lineage>
</organism>
<evidence type="ECO:0000256" key="2">
    <source>
        <dbReference type="ARBA" id="ARBA00022679"/>
    </source>
</evidence>
<evidence type="ECO:0000256" key="3">
    <source>
        <dbReference type="ARBA" id="ARBA00022695"/>
    </source>
</evidence>
<dbReference type="AlphaFoldDB" id="A0A5B6ULX5"/>
<proteinExistence type="predicted"/>
<evidence type="ECO:0000256" key="7">
    <source>
        <dbReference type="ARBA" id="ARBA00022918"/>
    </source>
</evidence>
<dbReference type="Gene3D" id="3.30.70.270">
    <property type="match status" value="2"/>
</dbReference>
<keyword evidence="2" id="KW-0808">Transferase</keyword>
<dbReference type="InterPro" id="IPR000477">
    <property type="entry name" value="RT_dom"/>
</dbReference>
<evidence type="ECO:0000259" key="10">
    <source>
        <dbReference type="PROSITE" id="PS50878"/>
    </source>
</evidence>
<dbReference type="Pfam" id="PF17919">
    <property type="entry name" value="RT_RNaseH_2"/>
    <property type="match status" value="1"/>
</dbReference>
<dbReference type="InterPro" id="IPR050951">
    <property type="entry name" value="Retrovirus_Pol_polyprotein"/>
</dbReference>
<keyword evidence="5" id="KW-0255">Endonuclease</keyword>
<dbReference type="Gene3D" id="3.10.10.10">
    <property type="entry name" value="HIV Type 1 Reverse Transcriptase, subunit A, domain 1"/>
    <property type="match status" value="1"/>
</dbReference>
<keyword evidence="12" id="KW-1185">Reference proteome</keyword>
<keyword evidence="8" id="KW-0511">Multifunctional enzyme</keyword>
<feature type="region of interest" description="Disordered" evidence="9">
    <location>
        <begin position="1"/>
        <end position="108"/>
    </location>
</feature>
<evidence type="ECO:0000313" key="11">
    <source>
        <dbReference type="EMBL" id="KAA3457172.1"/>
    </source>
</evidence>
<dbReference type="Proteomes" id="UP000325315">
    <property type="component" value="Unassembled WGS sequence"/>
</dbReference>
<dbReference type="CDD" id="cd01647">
    <property type="entry name" value="RT_LTR"/>
    <property type="match status" value="1"/>
</dbReference>
<evidence type="ECO:0000256" key="8">
    <source>
        <dbReference type="ARBA" id="ARBA00023268"/>
    </source>
</evidence>
<dbReference type="CDD" id="cd00303">
    <property type="entry name" value="retropepsin_like"/>
    <property type="match status" value="1"/>
</dbReference>
<dbReference type="Pfam" id="PF17921">
    <property type="entry name" value="Integrase_H2C2"/>
    <property type="match status" value="1"/>
</dbReference>
<keyword evidence="7" id="KW-0695">RNA-directed DNA polymerase</keyword>
<dbReference type="PANTHER" id="PTHR37984">
    <property type="entry name" value="PROTEIN CBG26694"/>
    <property type="match status" value="1"/>
</dbReference>
<evidence type="ECO:0000313" key="12">
    <source>
        <dbReference type="Proteomes" id="UP000325315"/>
    </source>
</evidence>
<feature type="domain" description="Reverse transcriptase" evidence="10">
    <location>
        <begin position="352"/>
        <end position="536"/>
    </location>
</feature>
<evidence type="ECO:0000256" key="4">
    <source>
        <dbReference type="ARBA" id="ARBA00022722"/>
    </source>
</evidence>
<sequence length="912" mass="103153">MSKSYQAQSKRSNEVNPRTTTSVGYSQRERGNMYSGSRVQATSMASVGNPKSKSECPSCGIHHTGGDDKEKKQEIRSSSVSFRGRPQKNPGGGTSGRGASQDFAVRPEGRAPARTYAIRAREEASSPDVITGTFSLHDTFVIAMIDPGSTHSYICMRLASSLSMTIESMEFVVKVSNPLGKHVLVDKVCRKCPLTIRGHYFPANLMLLPFDEFDLILRMDWLTTHSVLVNCGSKFLGLKCENGDVMQVKSGGSDSLPVMISSLVIEKYLRKGCESYLTFMLNTQGPEVKIETVPVVCEYPDVFPKELSGLPLVREVEFGIELVPGTTPILVAPYRMAPLELKELKVQLQELTDKGFARSSYSPWGTPVIFVKKKDGSMRLCIDYRQLNKVTVKNKYPLPRIDDLFDQPKGATVFSKIDLRSGYYQLRVKEPDVPKTAFQTRYGHYEFLVMPFGLTNAPAIFMDLMNRIFQPYLDKFAVVFINDILIYSRDESEHTKHLRIQTLRDKQLYAKFSKSEFCLREVGFLGHIVSGEGIRVDPGKISAIVEWKPLRNVSKVRSFLVLAGYYRRFVKGFSMIATPMKKLLQKDIKFEWTEKCRQSFERLKTLLTEAPVLVQPESGKEFVVYSDALFNGLSCVLMQEVIDYHPGKANVVADALSRKSLYALRAMNMSLTFPDDGAILAELRVRPLFVQHICEAQRNDNELICVPKDGELIWKILNKAHSGYLSVHLGSTKMYNDLKKFYWWPGMKRDISEFVTRCLICQQVKAEHQVPLGLLQPVMVPEWNWDRITMDFVTGLPMTPKKKDDVWRPEIYYEVLEEVARGLGHKLSEKQIHGDDLVKEIEEKVKVIRDSLNAALDRQKSYANLKRKEIEFKVGDKDPASGTPVGLAGRVRENTQCVSCIDVKTLSLRSFA</sequence>
<keyword evidence="4" id="KW-0540">Nuclease</keyword>
<dbReference type="GO" id="GO:0006508">
    <property type="term" value="P:proteolysis"/>
    <property type="evidence" value="ECO:0007669"/>
    <property type="project" value="UniProtKB-KW"/>
</dbReference>
<dbReference type="Pfam" id="PF08284">
    <property type="entry name" value="RVP_2"/>
    <property type="match status" value="1"/>
</dbReference>
<dbReference type="InterPro" id="IPR041577">
    <property type="entry name" value="RT_RNaseH_2"/>
</dbReference>
<dbReference type="OrthoDB" id="415724at2759"/>
<evidence type="ECO:0000256" key="5">
    <source>
        <dbReference type="ARBA" id="ARBA00022759"/>
    </source>
</evidence>
<dbReference type="GO" id="GO:0003964">
    <property type="term" value="F:RNA-directed DNA polymerase activity"/>
    <property type="evidence" value="ECO:0007669"/>
    <property type="project" value="UniProtKB-KW"/>
</dbReference>
<keyword evidence="3" id="KW-0548">Nucleotidyltransferase</keyword>
<dbReference type="PROSITE" id="PS50878">
    <property type="entry name" value="RT_POL"/>
    <property type="match status" value="1"/>
</dbReference>
<evidence type="ECO:0000256" key="6">
    <source>
        <dbReference type="ARBA" id="ARBA00022801"/>
    </source>
</evidence>
<accession>A0A5B6ULX5</accession>
<keyword evidence="1" id="KW-0645">Protease</keyword>
<protein>
    <submittedName>
        <fullName evidence="11">DNA/RNA polymerases superfamily protein</fullName>
    </submittedName>
</protein>
<feature type="compositionally biased region" description="Basic and acidic residues" evidence="9">
    <location>
        <begin position="64"/>
        <end position="75"/>
    </location>
</feature>
<keyword evidence="6" id="KW-0378">Hydrolase</keyword>
<dbReference type="Pfam" id="PF00078">
    <property type="entry name" value="RVT_1"/>
    <property type="match status" value="1"/>
</dbReference>
<gene>
    <name evidence="11" type="ORF">EPI10_003884</name>
</gene>
<dbReference type="InterPro" id="IPR041588">
    <property type="entry name" value="Integrase_H2C2"/>
</dbReference>
<dbReference type="GO" id="GO:0004519">
    <property type="term" value="F:endonuclease activity"/>
    <property type="evidence" value="ECO:0007669"/>
    <property type="project" value="UniProtKB-KW"/>
</dbReference>
<reference evidence="12" key="1">
    <citation type="journal article" date="2019" name="Plant Biotechnol. J.">
        <title>Genome sequencing of the Australian wild diploid species Gossypium australe highlights disease resistance and delayed gland morphogenesis.</title>
        <authorList>
            <person name="Cai Y."/>
            <person name="Cai X."/>
            <person name="Wang Q."/>
            <person name="Wang P."/>
            <person name="Zhang Y."/>
            <person name="Cai C."/>
            <person name="Xu Y."/>
            <person name="Wang K."/>
            <person name="Zhou Z."/>
            <person name="Wang C."/>
            <person name="Geng S."/>
            <person name="Li B."/>
            <person name="Dong Q."/>
            <person name="Hou Y."/>
            <person name="Wang H."/>
            <person name="Ai P."/>
            <person name="Liu Z."/>
            <person name="Yi F."/>
            <person name="Sun M."/>
            <person name="An G."/>
            <person name="Cheng J."/>
            <person name="Zhang Y."/>
            <person name="Shi Q."/>
            <person name="Xie Y."/>
            <person name="Shi X."/>
            <person name="Chang Y."/>
            <person name="Huang F."/>
            <person name="Chen Y."/>
            <person name="Hong S."/>
            <person name="Mi L."/>
            <person name="Sun Q."/>
            <person name="Zhang L."/>
            <person name="Zhou B."/>
            <person name="Peng R."/>
            <person name="Zhang X."/>
            <person name="Liu F."/>
        </authorList>
    </citation>
    <scope>NUCLEOTIDE SEQUENCE [LARGE SCALE GENOMIC DNA]</scope>
    <source>
        <strain evidence="12">cv. PA1801</strain>
    </source>
</reference>
<name>A0A5B6ULX5_9ROSI</name>
<dbReference type="SUPFAM" id="SSF56672">
    <property type="entry name" value="DNA/RNA polymerases"/>
    <property type="match status" value="1"/>
</dbReference>
<dbReference type="EMBL" id="SMMG02000011">
    <property type="protein sequence ID" value="KAA3457172.1"/>
    <property type="molecule type" value="Genomic_DNA"/>
</dbReference>
<dbReference type="Gene3D" id="2.40.70.10">
    <property type="entry name" value="Acid Proteases"/>
    <property type="match status" value="1"/>
</dbReference>
<dbReference type="SUPFAM" id="SSF50630">
    <property type="entry name" value="Acid proteases"/>
    <property type="match status" value="1"/>
</dbReference>
<dbReference type="PANTHER" id="PTHR37984:SF5">
    <property type="entry name" value="PROTEIN NYNRIN-LIKE"/>
    <property type="match status" value="1"/>
</dbReference>
<feature type="compositionally biased region" description="Polar residues" evidence="9">
    <location>
        <begin position="1"/>
        <end position="25"/>
    </location>
</feature>
<dbReference type="Gene3D" id="1.10.340.70">
    <property type="match status" value="1"/>
</dbReference>
<evidence type="ECO:0000256" key="1">
    <source>
        <dbReference type="ARBA" id="ARBA00022670"/>
    </source>
</evidence>
<dbReference type="InterPro" id="IPR021109">
    <property type="entry name" value="Peptidase_aspartic_dom_sf"/>
</dbReference>